<dbReference type="Gene3D" id="3.30.830.10">
    <property type="entry name" value="Metalloenzyme, LuxS/M16 peptidase-like"/>
    <property type="match status" value="2"/>
</dbReference>
<dbReference type="EMBL" id="BARS01023832">
    <property type="protein sequence ID" value="GAG01130.1"/>
    <property type="molecule type" value="Genomic_DNA"/>
</dbReference>
<name>X0U6E0_9ZZZZ</name>
<dbReference type="InterPro" id="IPR007863">
    <property type="entry name" value="Peptidase_M16_C"/>
</dbReference>
<dbReference type="Pfam" id="PF05193">
    <property type="entry name" value="Peptidase_M16_C"/>
    <property type="match status" value="1"/>
</dbReference>
<feature type="non-terminal residue" evidence="3">
    <location>
        <position position="1"/>
    </location>
</feature>
<comment type="caution">
    <text evidence="3">The sequence shown here is derived from an EMBL/GenBank/DDBJ whole genome shotgun (WGS) entry which is preliminary data.</text>
</comment>
<protein>
    <recommendedName>
        <fullName evidence="2">Peptidase M16 C-terminal domain-containing protein</fullName>
    </recommendedName>
</protein>
<evidence type="ECO:0000256" key="1">
    <source>
        <dbReference type="ARBA" id="ARBA00007261"/>
    </source>
</evidence>
<evidence type="ECO:0000259" key="2">
    <source>
        <dbReference type="Pfam" id="PF05193"/>
    </source>
</evidence>
<dbReference type="InterPro" id="IPR050361">
    <property type="entry name" value="MPP/UQCRC_Complex"/>
</dbReference>
<evidence type="ECO:0000313" key="3">
    <source>
        <dbReference type="EMBL" id="GAG01130.1"/>
    </source>
</evidence>
<accession>X0U6E0</accession>
<dbReference type="PANTHER" id="PTHR11851">
    <property type="entry name" value="METALLOPROTEASE"/>
    <property type="match status" value="1"/>
</dbReference>
<organism evidence="3">
    <name type="scientific">marine sediment metagenome</name>
    <dbReference type="NCBI Taxonomy" id="412755"/>
    <lineage>
        <taxon>unclassified sequences</taxon>
        <taxon>metagenomes</taxon>
        <taxon>ecological metagenomes</taxon>
    </lineage>
</organism>
<feature type="non-terminal residue" evidence="3">
    <location>
        <position position="269"/>
    </location>
</feature>
<feature type="domain" description="Peptidase M16 C-terminal" evidence="2">
    <location>
        <begin position="34"/>
        <end position="221"/>
    </location>
</feature>
<reference evidence="3" key="1">
    <citation type="journal article" date="2014" name="Front. Microbiol.">
        <title>High frequency of phylogenetically diverse reductive dehalogenase-homologous genes in deep subseafloor sedimentary metagenomes.</title>
        <authorList>
            <person name="Kawai M."/>
            <person name="Futagami T."/>
            <person name="Toyoda A."/>
            <person name="Takaki Y."/>
            <person name="Nishi S."/>
            <person name="Hori S."/>
            <person name="Arai W."/>
            <person name="Tsubouchi T."/>
            <person name="Morono Y."/>
            <person name="Uchiyama I."/>
            <person name="Ito T."/>
            <person name="Fujiyama A."/>
            <person name="Inagaki F."/>
            <person name="Takami H."/>
        </authorList>
    </citation>
    <scope>NUCLEOTIDE SEQUENCE</scope>
    <source>
        <strain evidence="3">Expedition CK06-06</strain>
    </source>
</reference>
<proteinExistence type="inferred from homology"/>
<dbReference type="InterPro" id="IPR011249">
    <property type="entry name" value="Metalloenz_LuxS/M16"/>
</dbReference>
<gene>
    <name evidence="3" type="ORF">S01H1_37918</name>
</gene>
<dbReference type="SUPFAM" id="SSF63411">
    <property type="entry name" value="LuxS/MPP-like metallohydrolase"/>
    <property type="match status" value="2"/>
</dbReference>
<dbReference type="PANTHER" id="PTHR11851:SF49">
    <property type="entry name" value="MITOCHONDRIAL-PROCESSING PEPTIDASE SUBUNIT ALPHA"/>
    <property type="match status" value="1"/>
</dbReference>
<sequence length="269" mass="30339">NPIMYIEDVFEDCLYGDTPAGRDTIGTKKNILGFSRKDFLDYLSAQYGTHNSFVCLVGNLGGKTEKQSFVGTQNFVSVQKYFSSDKFAHRGLNFKEKDAVRENQAKPQVKIHYKKTDQVHLSLGVRTFGYNHKDKLIAKLLSIILGGSMSSRLFINLRERHGLAYYVRTEVETYSDSGYLATRAGVPVNKAALAIKIILAEYKKLKKGQVLARELKRIKDLLAGRLAIQLEASDNLASWYGRQALLFNTIKRESGSQQFSLRKILTPES</sequence>
<comment type="similarity">
    <text evidence="1">Belongs to the peptidase M16 family.</text>
</comment>
<dbReference type="GO" id="GO:0046872">
    <property type="term" value="F:metal ion binding"/>
    <property type="evidence" value="ECO:0007669"/>
    <property type="project" value="InterPro"/>
</dbReference>
<dbReference type="AlphaFoldDB" id="X0U6E0"/>